<dbReference type="EMBL" id="EU660855">
    <property type="protein sequence ID" value="ACD37365.1"/>
    <property type="molecule type" value="mRNA"/>
</dbReference>
<dbReference type="GO" id="GO:0016042">
    <property type="term" value="P:lipid catabolic process"/>
    <property type="evidence" value="ECO:0007669"/>
    <property type="project" value="TreeGrafter"/>
</dbReference>
<name>B2ZGH8_9NEOP</name>
<dbReference type="PANTHER" id="PTHR11610">
    <property type="entry name" value="LIPASE"/>
    <property type="match status" value="1"/>
</dbReference>
<dbReference type="Gene3D" id="3.40.50.1820">
    <property type="entry name" value="alpha/beta hydrolase"/>
    <property type="match status" value="1"/>
</dbReference>
<comment type="subcellular location">
    <subcellularLocation>
        <location evidence="1">Secreted</location>
    </subcellularLocation>
</comment>
<evidence type="ECO:0000256" key="5">
    <source>
        <dbReference type="SAM" id="SignalP"/>
    </source>
</evidence>
<dbReference type="GO" id="GO:0005615">
    <property type="term" value="C:extracellular space"/>
    <property type="evidence" value="ECO:0007669"/>
    <property type="project" value="TreeGrafter"/>
</dbReference>
<dbReference type="InterPro" id="IPR029058">
    <property type="entry name" value="AB_hydrolase_fold"/>
</dbReference>
<evidence type="ECO:0000313" key="7">
    <source>
        <dbReference type="EMBL" id="ACD37365.1"/>
    </source>
</evidence>
<dbReference type="PRINTS" id="PR00821">
    <property type="entry name" value="TAGLIPASE"/>
</dbReference>
<evidence type="ECO:0000256" key="2">
    <source>
        <dbReference type="ARBA" id="ARBA00010701"/>
    </source>
</evidence>
<dbReference type="Pfam" id="PF00151">
    <property type="entry name" value="Lipase"/>
    <property type="match status" value="1"/>
</dbReference>
<evidence type="ECO:0000256" key="1">
    <source>
        <dbReference type="ARBA" id="ARBA00004613"/>
    </source>
</evidence>
<reference evidence="7" key="1">
    <citation type="journal article" date="2008" name="Insect Mol. Biol.">
        <title>A chitin deacetylase and putative insect intestinal lipases are components of the Mamestra configurata (Lepidoptera: Noctuidae) peritrophic matrix.</title>
        <authorList>
            <person name="Toprak U."/>
            <person name="Baldwin D."/>
            <person name="Erlandson M."/>
            <person name="Gillott C."/>
            <person name="Hou X."/>
            <person name="Coutu C."/>
            <person name="Hegedus D.D."/>
        </authorList>
    </citation>
    <scope>NUCLEOTIDE SEQUENCE</scope>
</reference>
<keyword evidence="3" id="KW-0964">Secreted</keyword>
<comment type="similarity">
    <text evidence="2 4">Belongs to the AB hydrolase superfamily. Lipase family.</text>
</comment>
<evidence type="ECO:0000256" key="4">
    <source>
        <dbReference type="RuleBase" id="RU004262"/>
    </source>
</evidence>
<feature type="domain" description="Lipase" evidence="6">
    <location>
        <begin position="22"/>
        <end position="266"/>
    </location>
</feature>
<feature type="chain" id="PRO_5002785125" evidence="5">
    <location>
        <begin position="17"/>
        <end position="296"/>
    </location>
</feature>
<accession>B2ZGH8</accession>
<dbReference type="InterPro" id="IPR000734">
    <property type="entry name" value="TAG_lipase"/>
</dbReference>
<proteinExistence type="evidence at transcript level"/>
<feature type="signal peptide" evidence="5">
    <location>
        <begin position="1"/>
        <end position="16"/>
    </location>
</feature>
<protein>
    <submittedName>
        <fullName evidence="7">Pancreatic lipase 3</fullName>
    </submittedName>
</protein>
<keyword evidence="5" id="KW-0732">Signal</keyword>
<dbReference type="GO" id="GO:0016298">
    <property type="term" value="F:lipase activity"/>
    <property type="evidence" value="ECO:0007669"/>
    <property type="project" value="InterPro"/>
</dbReference>
<evidence type="ECO:0000259" key="6">
    <source>
        <dbReference type="Pfam" id="PF00151"/>
    </source>
</evidence>
<sequence>MLKFVLILAAVAVCYGTPPSRTKYYLYTKRNENRLEGMAGTGTFPAAADTSFDATENTIILIHGHGGHHDDNFNSLIRKEILLNRPNPSYNIIEVDWRTDAEQTYSTASLRVPLIGAEVAEFIKWLCTSDADFNQIHLVGFGLGAHVAGIAGRRLMDETRIPVSRITGLDPAGSGWGSNSQRLRNTDANYVEVIHTDGSGLLANGIGTAIGDVDFYVNGGNNQPGCLSHSCSHNRAFEVFAASISNNNLVGRACNSFTQVNLNLCRGDKLKLGDTHLSKPRSGRYFRINTKRSWPF</sequence>
<organism evidence="7">
    <name type="scientific">Mamestra configurata</name>
    <name type="common">bertha armyworm</name>
    <dbReference type="NCBI Taxonomy" id="174822"/>
    <lineage>
        <taxon>Eukaryota</taxon>
        <taxon>Metazoa</taxon>
        <taxon>Ecdysozoa</taxon>
        <taxon>Arthropoda</taxon>
        <taxon>Hexapoda</taxon>
        <taxon>Insecta</taxon>
        <taxon>Pterygota</taxon>
        <taxon>Neoptera</taxon>
        <taxon>Endopterygota</taxon>
        <taxon>Lepidoptera</taxon>
        <taxon>Glossata</taxon>
        <taxon>Ditrysia</taxon>
        <taxon>Noctuoidea</taxon>
        <taxon>Noctuidae</taxon>
        <taxon>Noctuinae</taxon>
        <taxon>Hadenini</taxon>
        <taxon>Mamestra</taxon>
    </lineage>
</organism>
<evidence type="ECO:0000256" key="3">
    <source>
        <dbReference type="ARBA" id="ARBA00022525"/>
    </source>
</evidence>
<dbReference type="InterPro" id="IPR013818">
    <property type="entry name" value="Lipase"/>
</dbReference>
<dbReference type="SUPFAM" id="SSF53474">
    <property type="entry name" value="alpha/beta-Hydrolases"/>
    <property type="match status" value="1"/>
</dbReference>
<dbReference type="AlphaFoldDB" id="B2ZGH8"/>
<dbReference type="PANTHER" id="PTHR11610:SF173">
    <property type="entry name" value="LIPASE DOMAIN-CONTAINING PROTEIN-RELATED"/>
    <property type="match status" value="1"/>
</dbReference>